<dbReference type="OrthoDB" id="287786at2"/>
<sequence length="175" mass="18339">MTHRFHSLALAAGCLIMAVGCEPSGSETASSDADPAVLLSEAPADALSLTEVKERFGDEATPAPSEVTLVGRIDAGEFDAFEPGSATFMLSELPDEDHTGGDPDHADNCPFCKRRLANAPKAVVQLIDESGSVRTTRADNLAGLSKGDIVTVSGSVTYDEGVNLITIQSQKIHVR</sequence>
<dbReference type="EMBL" id="LECT01000017">
    <property type="protein sequence ID" value="KLU05434.1"/>
    <property type="molecule type" value="Genomic_DNA"/>
</dbReference>
<evidence type="ECO:0000313" key="1">
    <source>
        <dbReference type="EMBL" id="KLU05434.1"/>
    </source>
</evidence>
<dbReference type="AlphaFoldDB" id="A0A0J1EIW3"/>
<dbReference type="PATRIC" id="fig|595434.4.peg.1980"/>
<organism evidence="1 2">
    <name type="scientific">Rhodopirellula islandica</name>
    <dbReference type="NCBI Taxonomy" id="595434"/>
    <lineage>
        <taxon>Bacteria</taxon>
        <taxon>Pseudomonadati</taxon>
        <taxon>Planctomycetota</taxon>
        <taxon>Planctomycetia</taxon>
        <taxon>Pirellulales</taxon>
        <taxon>Pirellulaceae</taxon>
        <taxon>Rhodopirellula</taxon>
    </lineage>
</organism>
<keyword evidence="2" id="KW-1185">Reference proteome</keyword>
<dbReference type="PROSITE" id="PS51257">
    <property type="entry name" value="PROKAR_LIPOPROTEIN"/>
    <property type="match status" value="1"/>
</dbReference>
<reference evidence="1" key="1">
    <citation type="submission" date="2015-05" db="EMBL/GenBank/DDBJ databases">
        <title>Permanent draft genome of Rhodopirellula islandicus K833.</title>
        <authorList>
            <person name="Kizina J."/>
            <person name="Richter M."/>
            <person name="Glockner F.O."/>
            <person name="Harder J."/>
        </authorList>
    </citation>
    <scope>NUCLEOTIDE SEQUENCE [LARGE SCALE GENOMIC DNA]</scope>
    <source>
        <strain evidence="1">K833</strain>
    </source>
</reference>
<evidence type="ECO:0000313" key="2">
    <source>
        <dbReference type="Proteomes" id="UP000036367"/>
    </source>
</evidence>
<dbReference type="RefSeq" id="WP_047813854.1">
    <property type="nucleotide sequence ID" value="NZ_LECT01000017.1"/>
</dbReference>
<dbReference type="STRING" id="595434.RISK_002066"/>
<proteinExistence type="predicted"/>
<protein>
    <submittedName>
        <fullName evidence="1">Signal peptide protein</fullName>
    </submittedName>
</protein>
<name>A0A0J1EIW3_RHOIS</name>
<gene>
    <name evidence="1" type="ORF">RISK_002066</name>
</gene>
<comment type="caution">
    <text evidence="1">The sequence shown here is derived from an EMBL/GenBank/DDBJ whole genome shotgun (WGS) entry which is preliminary data.</text>
</comment>
<accession>A0A0J1EIW3</accession>
<dbReference type="Proteomes" id="UP000036367">
    <property type="component" value="Unassembled WGS sequence"/>
</dbReference>